<proteinExistence type="predicted"/>
<keyword evidence="1" id="KW-0732">Signal</keyword>
<dbReference type="OMA" id="TIRSMYV"/>
<dbReference type="KEGG" id="obi:106878384"/>
<evidence type="ECO:0000256" key="1">
    <source>
        <dbReference type="SAM" id="SignalP"/>
    </source>
</evidence>
<feature type="chain" id="PRO_5005582854" evidence="1">
    <location>
        <begin position="21"/>
        <end position="606"/>
    </location>
</feature>
<protein>
    <submittedName>
        <fullName evidence="2">Uncharacterized protein</fullName>
    </submittedName>
</protein>
<dbReference type="AlphaFoldDB" id="A0A0L8G9A0"/>
<reference evidence="2" key="1">
    <citation type="submission" date="2015-07" db="EMBL/GenBank/DDBJ databases">
        <title>MeaNS - Measles Nucleotide Surveillance Program.</title>
        <authorList>
            <person name="Tran T."/>
            <person name="Druce J."/>
        </authorList>
    </citation>
    <scope>NUCLEOTIDE SEQUENCE</scope>
    <source>
        <strain evidence="2">UCB-OBI-ISO-001</strain>
        <tissue evidence="2">Gonad</tissue>
    </source>
</reference>
<dbReference type="OrthoDB" id="6080033at2759"/>
<accession>A0A0L8G9A0</accession>
<evidence type="ECO:0000313" key="2">
    <source>
        <dbReference type="EMBL" id="KOF73478.1"/>
    </source>
</evidence>
<organism evidence="2">
    <name type="scientific">Octopus bimaculoides</name>
    <name type="common">California two-spotted octopus</name>
    <dbReference type="NCBI Taxonomy" id="37653"/>
    <lineage>
        <taxon>Eukaryota</taxon>
        <taxon>Metazoa</taxon>
        <taxon>Spiralia</taxon>
        <taxon>Lophotrochozoa</taxon>
        <taxon>Mollusca</taxon>
        <taxon>Cephalopoda</taxon>
        <taxon>Coleoidea</taxon>
        <taxon>Octopodiformes</taxon>
        <taxon>Octopoda</taxon>
        <taxon>Incirrata</taxon>
        <taxon>Octopodidae</taxon>
        <taxon>Octopus</taxon>
    </lineage>
</organism>
<name>A0A0L8G9A0_OCTBM</name>
<feature type="signal peptide" evidence="1">
    <location>
        <begin position="1"/>
        <end position="20"/>
    </location>
</feature>
<dbReference type="EMBL" id="KQ423139">
    <property type="protein sequence ID" value="KOF73478.1"/>
    <property type="molecule type" value="Genomic_DNA"/>
</dbReference>
<gene>
    <name evidence="2" type="ORF">OCBIM_22037830mg</name>
</gene>
<sequence length="606" mass="69551">MFVCWKSIFFLLLSIKYLLAETSELIFEAEKQPGNLQVHRRSNASNKKVVYLLPGKTLRLDLCIANNSSLRMMGFRYSIDGKATVVLVNIDNQQLQSFSISGQSKGGELWNVFRDSGPARKPLFLSKGIHFLDIHINSNETQGIEIDHLTIMTDNPYISEDLMSCRLSCFQELDKAEPVKKDHTRRSDLVTLIQRSFPTKCAEQDNIDIAFIHASVKKYRVTPSYPRFNSMLNNRGAMFKDCFSISQSQLWLLKGKPLDPEHNVVMNINSFVLRLTKLRLYKFIIFFPLKGKMSGVIDADIGSNFTVKLKKITRPLYINMTYNGRNSKLSELQHRKFSPRTLKGVWSIPDFTWSESNINAIFLILVSDEDQLVIIDEISLVRRPERGETVKPLYQSLNTILEGVNVDFWWRRPKTMSVILEGTKFDNIDFIRLSKRVLGSSNTSQVFVLYQDGNARCLPPLLHGVDWLPFGSSVILGPTNLSSFRPFADIEVFKIVRVEPTLIAVIQYYDNSSANIEVISNRTQTQILVYNISMASVSTFLPFIRFRSMWIKDGFSDVDHIKVDGDKGLHILSTWRILRARNVRFYRSCESKHLSMSPNIKIEILK</sequence>